<keyword evidence="2" id="KW-0813">Transport</keyword>
<feature type="domain" description="ABC transmembrane type-1" evidence="11">
    <location>
        <begin position="1"/>
        <end position="186"/>
    </location>
</feature>
<dbReference type="CDD" id="cd18541">
    <property type="entry name" value="ABC_6TM_TmrB_like"/>
    <property type="match status" value="1"/>
</dbReference>
<comment type="subcellular location">
    <subcellularLocation>
        <location evidence="1">Cell membrane</location>
        <topology evidence="1">Multi-pass membrane protein</topology>
    </subcellularLocation>
</comment>
<dbReference type="Proteomes" id="UP000007652">
    <property type="component" value="Unassembled WGS sequence"/>
</dbReference>
<dbReference type="InterPro" id="IPR003593">
    <property type="entry name" value="AAA+_ATPase"/>
</dbReference>
<dbReference type="PANTHER" id="PTHR43394">
    <property type="entry name" value="ATP-DEPENDENT PERMEASE MDL1, MITOCHONDRIAL"/>
    <property type="match status" value="1"/>
</dbReference>
<sequence length="465" mass="52132">MALATNDLNAFRMSLGQGIVMMFDAIFLTVITLSIMLSINVKLTLISLIPLPLVSIVATNFGKLIHKRFLKVQEVFAKLTDVVQENFSGIRVIKTFAQEANEYVKFNEQNREYLKANMNLVKVWGILFPLTELLAYLSFVILIAVGASYVVLNIISIGDFIAFNMYLGSLVWPMMAIGWVINVVQRGYASLERIENVLNQSIEIYDKNVDNVTSLDGDIIINNLNFQYESSKSPALKNINLHIRKGESLGIIGKTGSGKSTLVNLLIRLYNVQDGTIFINGHDINKIPISILRKKIGFVPQESFLFSKSVAENIALPLYETDDDKVIKYAKIAEVHEDIIGFNDGYKTIVGERGITLSGGQKQRISIARALIKEPEILIFDDCLSAVDAKTENRILKNLKEVMKGKTSIVISHRISAIKDCDNIIVLDEGRIVESGNHNQLIENDGLYKKIYLKQQIEEKLEEAE</sequence>
<dbReference type="GO" id="GO:0005886">
    <property type="term" value="C:plasma membrane"/>
    <property type="evidence" value="ECO:0007669"/>
    <property type="project" value="UniProtKB-SubCell"/>
</dbReference>
<keyword evidence="8 9" id="KW-0472">Membrane</keyword>
<protein>
    <submittedName>
        <fullName evidence="12">ABC transporter, ATP-binding protein</fullName>
    </submittedName>
</protein>
<dbReference type="GO" id="GO:0005524">
    <property type="term" value="F:ATP binding"/>
    <property type="evidence" value="ECO:0007669"/>
    <property type="project" value="UniProtKB-KW"/>
</dbReference>
<evidence type="ECO:0000256" key="7">
    <source>
        <dbReference type="ARBA" id="ARBA00022989"/>
    </source>
</evidence>
<dbReference type="PROSITE" id="PS00211">
    <property type="entry name" value="ABC_TRANSPORTER_1"/>
    <property type="match status" value="1"/>
</dbReference>
<dbReference type="GO" id="GO:0015421">
    <property type="term" value="F:ABC-type oligopeptide transporter activity"/>
    <property type="evidence" value="ECO:0007669"/>
    <property type="project" value="TreeGrafter"/>
</dbReference>
<feature type="transmembrane region" description="Helical" evidence="9">
    <location>
        <begin position="18"/>
        <end position="37"/>
    </location>
</feature>
<feature type="transmembrane region" description="Helical" evidence="9">
    <location>
        <begin position="161"/>
        <end position="184"/>
    </location>
</feature>
<keyword evidence="4 9" id="KW-0812">Transmembrane</keyword>
<evidence type="ECO:0000256" key="9">
    <source>
        <dbReference type="SAM" id="Phobius"/>
    </source>
</evidence>
<evidence type="ECO:0000256" key="4">
    <source>
        <dbReference type="ARBA" id="ARBA00022692"/>
    </source>
</evidence>
<keyword evidence="3" id="KW-1003">Cell membrane</keyword>
<dbReference type="Pfam" id="PF00664">
    <property type="entry name" value="ABC_membrane"/>
    <property type="match status" value="1"/>
</dbReference>
<dbReference type="FunFam" id="3.40.50.300:FF:000221">
    <property type="entry name" value="Multidrug ABC transporter ATP-binding protein"/>
    <property type="match status" value="1"/>
</dbReference>
<evidence type="ECO:0000313" key="13">
    <source>
        <dbReference type="Proteomes" id="UP000007652"/>
    </source>
</evidence>
<feature type="domain" description="ABC transporter" evidence="10">
    <location>
        <begin position="219"/>
        <end position="454"/>
    </location>
</feature>
<dbReference type="InterPro" id="IPR017871">
    <property type="entry name" value="ABC_transporter-like_CS"/>
</dbReference>
<evidence type="ECO:0000256" key="3">
    <source>
        <dbReference type="ARBA" id="ARBA00022475"/>
    </source>
</evidence>
<feature type="transmembrane region" description="Helical" evidence="9">
    <location>
        <begin position="43"/>
        <end position="61"/>
    </location>
</feature>
<name>G0V4Q1_9CLOT</name>
<keyword evidence="6 12" id="KW-0067">ATP-binding</keyword>
<dbReference type="STRING" id="857293.CAAU_0442"/>
<organism evidence="12 13">
    <name type="scientific">Caloramator australicus RC3</name>
    <dbReference type="NCBI Taxonomy" id="857293"/>
    <lineage>
        <taxon>Bacteria</taxon>
        <taxon>Bacillati</taxon>
        <taxon>Bacillota</taxon>
        <taxon>Clostridia</taxon>
        <taxon>Eubacteriales</taxon>
        <taxon>Clostridiaceae</taxon>
        <taxon>Caloramator</taxon>
    </lineage>
</organism>
<dbReference type="InterPro" id="IPR036640">
    <property type="entry name" value="ABC1_TM_sf"/>
</dbReference>
<dbReference type="Pfam" id="PF00005">
    <property type="entry name" value="ABC_tran"/>
    <property type="match status" value="1"/>
</dbReference>
<dbReference type="GO" id="GO:0016887">
    <property type="term" value="F:ATP hydrolysis activity"/>
    <property type="evidence" value="ECO:0007669"/>
    <property type="project" value="InterPro"/>
</dbReference>
<dbReference type="SMART" id="SM00382">
    <property type="entry name" value="AAA"/>
    <property type="match status" value="1"/>
</dbReference>
<evidence type="ECO:0000259" key="11">
    <source>
        <dbReference type="PROSITE" id="PS50929"/>
    </source>
</evidence>
<reference evidence="12 13" key="1">
    <citation type="journal article" date="2011" name="J. Bacteriol.">
        <title>Draft genome sequence of Caloramator australicus strain RC3T, a thermoanaerobe from the Great Artesian Basin of Australia.</title>
        <authorList>
            <person name="Ogg C.D."/>
            <person name="Patel B.K.C."/>
        </authorList>
    </citation>
    <scope>NUCLEOTIDE SEQUENCE [LARGE SCALE GENOMIC DNA]</scope>
    <source>
        <strain evidence="12 13">RC3</strain>
    </source>
</reference>
<evidence type="ECO:0000256" key="2">
    <source>
        <dbReference type="ARBA" id="ARBA00022448"/>
    </source>
</evidence>
<evidence type="ECO:0000259" key="10">
    <source>
        <dbReference type="PROSITE" id="PS50893"/>
    </source>
</evidence>
<proteinExistence type="predicted"/>
<evidence type="ECO:0000256" key="6">
    <source>
        <dbReference type="ARBA" id="ARBA00022840"/>
    </source>
</evidence>
<feature type="transmembrane region" description="Helical" evidence="9">
    <location>
        <begin position="133"/>
        <end position="155"/>
    </location>
</feature>
<accession>G0V4Q1</accession>
<dbReference type="Gene3D" id="1.20.1560.10">
    <property type="entry name" value="ABC transporter type 1, transmembrane domain"/>
    <property type="match status" value="1"/>
</dbReference>
<dbReference type="EMBL" id="CAKP01000019">
    <property type="protein sequence ID" value="CCC58091.1"/>
    <property type="molecule type" value="Genomic_DNA"/>
</dbReference>
<dbReference type="InterPro" id="IPR027417">
    <property type="entry name" value="P-loop_NTPase"/>
</dbReference>
<dbReference type="SUPFAM" id="SSF52540">
    <property type="entry name" value="P-loop containing nucleoside triphosphate hydrolases"/>
    <property type="match status" value="1"/>
</dbReference>
<dbReference type="Gene3D" id="3.40.50.300">
    <property type="entry name" value="P-loop containing nucleotide triphosphate hydrolases"/>
    <property type="match status" value="1"/>
</dbReference>
<keyword evidence="5" id="KW-0547">Nucleotide-binding</keyword>
<gene>
    <name evidence="12" type="ORF">CAAU_0442</name>
</gene>
<dbReference type="eggNOG" id="COG1132">
    <property type="taxonomic scope" value="Bacteria"/>
</dbReference>
<dbReference type="InterPro" id="IPR003439">
    <property type="entry name" value="ABC_transporter-like_ATP-bd"/>
</dbReference>
<dbReference type="PROSITE" id="PS50929">
    <property type="entry name" value="ABC_TM1F"/>
    <property type="match status" value="1"/>
</dbReference>
<evidence type="ECO:0000256" key="1">
    <source>
        <dbReference type="ARBA" id="ARBA00004651"/>
    </source>
</evidence>
<dbReference type="PROSITE" id="PS50893">
    <property type="entry name" value="ABC_TRANSPORTER_2"/>
    <property type="match status" value="1"/>
</dbReference>
<dbReference type="InterPro" id="IPR011527">
    <property type="entry name" value="ABC1_TM_dom"/>
</dbReference>
<dbReference type="AlphaFoldDB" id="G0V4Q1"/>
<keyword evidence="13" id="KW-1185">Reference proteome</keyword>
<evidence type="ECO:0000256" key="5">
    <source>
        <dbReference type="ARBA" id="ARBA00022741"/>
    </source>
</evidence>
<keyword evidence="7 9" id="KW-1133">Transmembrane helix</keyword>
<evidence type="ECO:0000313" key="12">
    <source>
        <dbReference type="EMBL" id="CCC58091.1"/>
    </source>
</evidence>
<dbReference type="InterPro" id="IPR039421">
    <property type="entry name" value="Type_1_exporter"/>
</dbReference>
<comment type="caution">
    <text evidence="12">The sequence shown here is derived from an EMBL/GenBank/DDBJ whole genome shotgun (WGS) entry which is preliminary data.</text>
</comment>
<evidence type="ECO:0000256" key="8">
    <source>
        <dbReference type="ARBA" id="ARBA00023136"/>
    </source>
</evidence>
<dbReference type="SUPFAM" id="SSF90123">
    <property type="entry name" value="ABC transporter transmembrane region"/>
    <property type="match status" value="1"/>
</dbReference>
<dbReference type="PANTHER" id="PTHR43394:SF1">
    <property type="entry name" value="ATP-BINDING CASSETTE SUB-FAMILY B MEMBER 10, MITOCHONDRIAL"/>
    <property type="match status" value="1"/>
</dbReference>